<reference evidence="8 9" key="1">
    <citation type="journal article" date="2016" name="Nat. Commun.">
        <title>Thousands of microbial genomes shed light on interconnected biogeochemical processes in an aquifer system.</title>
        <authorList>
            <person name="Anantharaman K."/>
            <person name="Brown C.T."/>
            <person name="Hug L.A."/>
            <person name="Sharon I."/>
            <person name="Castelle C.J."/>
            <person name="Probst A.J."/>
            <person name="Thomas B.C."/>
            <person name="Singh A."/>
            <person name="Wilkins M.J."/>
            <person name="Karaoz U."/>
            <person name="Brodie E.L."/>
            <person name="Williams K.H."/>
            <person name="Hubbard S.S."/>
            <person name="Banfield J.F."/>
        </authorList>
    </citation>
    <scope>NUCLEOTIDE SEQUENCE [LARGE SCALE GENOMIC DNA]</scope>
</reference>
<feature type="transmembrane region" description="Helical" evidence="6">
    <location>
        <begin position="43"/>
        <end position="61"/>
    </location>
</feature>
<dbReference type="EMBL" id="MEVM01000194">
    <property type="protein sequence ID" value="OGC63665.1"/>
    <property type="molecule type" value="Genomic_DNA"/>
</dbReference>
<keyword evidence="4 6" id="KW-1133">Transmembrane helix</keyword>
<feature type="transmembrane region" description="Helical" evidence="6">
    <location>
        <begin position="215"/>
        <end position="234"/>
    </location>
</feature>
<feature type="transmembrane region" description="Helical" evidence="6">
    <location>
        <begin position="73"/>
        <end position="93"/>
    </location>
</feature>
<feature type="transmembrane region" description="Helical" evidence="6">
    <location>
        <begin position="180"/>
        <end position="203"/>
    </location>
</feature>
<feature type="domain" description="EamA" evidence="7">
    <location>
        <begin position="155"/>
        <end position="288"/>
    </location>
</feature>
<feature type="transmembrane region" description="Helical" evidence="6">
    <location>
        <begin position="129"/>
        <end position="151"/>
    </location>
</feature>
<feature type="transmembrane region" description="Helical" evidence="6">
    <location>
        <begin position="272"/>
        <end position="291"/>
    </location>
</feature>
<feature type="transmembrane region" description="Helical" evidence="6">
    <location>
        <begin position="246"/>
        <end position="266"/>
    </location>
</feature>
<feature type="transmembrane region" description="Helical" evidence="6">
    <location>
        <begin position="157"/>
        <end position="173"/>
    </location>
</feature>
<evidence type="ECO:0000256" key="5">
    <source>
        <dbReference type="ARBA" id="ARBA00023136"/>
    </source>
</evidence>
<keyword evidence="5 6" id="KW-0472">Membrane</keyword>
<evidence type="ECO:0000313" key="9">
    <source>
        <dbReference type="Proteomes" id="UP000176492"/>
    </source>
</evidence>
<dbReference type="PANTHER" id="PTHR32322:SF18">
    <property type="entry name" value="S-ADENOSYLMETHIONINE_S-ADENOSYLHOMOCYSTEINE TRANSPORTER"/>
    <property type="match status" value="1"/>
</dbReference>
<evidence type="ECO:0000313" key="8">
    <source>
        <dbReference type="EMBL" id="OGC63665.1"/>
    </source>
</evidence>
<dbReference type="InterPro" id="IPR000620">
    <property type="entry name" value="EamA_dom"/>
</dbReference>
<comment type="caution">
    <text evidence="8">The sequence shown here is derived from an EMBL/GenBank/DDBJ whole genome shotgun (WGS) entry which is preliminary data.</text>
</comment>
<dbReference type="AlphaFoldDB" id="A0A1F4W2T0"/>
<proteinExistence type="predicted"/>
<protein>
    <recommendedName>
        <fullName evidence="7">EamA domain-containing protein</fullName>
    </recommendedName>
</protein>
<keyword evidence="3 6" id="KW-0812">Transmembrane</keyword>
<comment type="subcellular location">
    <subcellularLocation>
        <location evidence="1">Cell membrane</location>
        <topology evidence="1">Multi-pass membrane protein</topology>
    </subcellularLocation>
</comment>
<accession>A0A1F4W2T0</accession>
<evidence type="ECO:0000256" key="4">
    <source>
        <dbReference type="ARBA" id="ARBA00022989"/>
    </source>
</evidence>
<gene>
    <name evidence="8" type="ORF">A3J33_04100</name>
</gene>
<evidence type="ECO:0000256" key="6">
    <source>
        <dbReference type="SAM" id="Phobius"/>
    </source>
</evidence>
<evidence type="ECO:0000256" key="3">
    <source>
        <dbReference type="ARBA" id="ARBA00022692"/>
    </source>
</evidence>
<dbReference type="GO" id="GO:0005886">
    <property type="term" value="C:plasma membrane"/>
    <property type="evidence" value="ECO:0007669"/>
    <property type="project" value="UniProtKB-SubCell"/>
</dbReference>
<evidence type="ECO:0000256" key="1">
    <source>
        <dbReference type="ARBA" id="ARBA00004651"/>
    </source>
</evidence>
<dbReference type="Proteomes" id="UP000176492">
    <property type="component" value="Unassembled WGS sequence"/>
</dbReference>
<dbReference type="SUPFAM" id="SSF103481">
    <property type="entry name" value="Multidrug resistance efflux transporter EmrE"/>
    <property type="match status" value="2"/>
</dbReference>
<evidence type="ECO:0000256" key="2">
    <source>
        <dbReference type="ARBA" id="ARBA00022475"/>
    </source>
</evidence>
<keyword evidence="2" id="KW-1003">Cell membrane</keyword>
<feature type="transmembrane region" description="Helical" evidence="6">
    <location>
        <begin position="105"/>
        <end position="122"/>
    </location>
</feature>
<evidence type="ECO:0000259" key="7">
    <source>
        <dbReference type="Pfam" id="PF00892"/>
    </source>
</evidence>
<dbReference type="PANTHER" id="PTHR32322">
    <property type="entry name" value="INNER MEMBRANE TRANSPORTER"/>
    <property type="match status" value="1"/>
</dbReference>
<sequence length="314" mass="33194">MNTNTIRFATLAALGAALISGTNNFLTKVGVTVVSDPVYFTTLKNLFTVLLLIGAVVLMRKWKEVALLSRKEWLQLALIGVIGGAIPFALFFTGLSMTSALSGSLIHKTLVFWVLLFAYPFLKERLSPLALFGIVAVFAANVLLGGLKGFHVGQGELLILAATVLWAVENIIAKKTLVNISALLVASARMVIGSVLLLGFLAFTGRLVSVAGLDGVQWGVTALSGALLFGYVLTWYTALKYAPATYVAALLVPATLVTNILSMVFVTHTVTGIQILSAVLTAIGVGLLLHFGKKTAVALDTTTLHASLPPRTQG</sequence>
<dbReference type="Pfam" id="PF00892">
    <property type="entry name" value="EamA"/>
    <property type="match status" value="2"/>
</dbReference>
<name>A0A1F4W2T0_UNCKA</name>
<organism evidence="8 9">
    <name type="scientific">candidate division WWE3 bacterium RIFCSPLOWO2_02_FULL_53_10</name>
    <dbReference type="NCBI Taxonomy" id="1802629"/>
    <lineage>
        <taxon>Bacteria</taxon>
        <taxon>Katanobacteria</taxon>
    </lineage>
</organism>
<feature type="domain" description="EamA" evidence="7">
    <location>
        <begin position="9"/>
        <end position="144"/>
    </location>
</feature>
<dbReference type="InterPro" id="IPR037185">
    <property type="entry name" value="EmrE-like"/>
</dbReference>
<dbReference type="InterPro" id="IPR050638">
    <property type="entry name" value="AA-Vitamin_Transporters"/>
</dbReference>